<protein>
    <submittedName>
        <fullName evidence="2">Uncharacterized protein</fullName>
    </submittedName>
</protein>
<gene>
    <name evidence="2" type="ORF">H5V44_09730</name>
</gene>
<keyword evidence="1" id="KW-1133">Transmembrane helix</keyword>
<dbReference type="Pfam" id="PF09997">
    <property type="entry name" value="DUF2238"/>
    <property type="match status" value="1"/>
</dbReference>
<feature type="transmembrane region" description="Helical" evidence="1">
    <location>
        <begin position="40"/>
        <end position="58"/>
    </location>
</feature>
<feature type="transmembrane region" description="Helical" evidence="1">
    <location>
        <begin position="326"/>
        <end position="346"/>
    </location>
</feature>
<dbReference type="EMBL" id="JACKXD010000003">
    <property type="protein sequence ID" value="MBB6646564.1"/>
    <property type="molecule type" value="Genomic_DNA"/>
</dbReference>
<evidence type="ECO:0000313" key="3">
    <source>
        <dbReference type="Proteomes" id="UP000546257"/>
    </source>
</evidence>
<sequence>MSSLRSLLAPHWADALAAWAITVGLVAAVGQFRVTGEPDWALFTTLLVAVVVVVPLATRDPAVTVPAELLAVAALPVAVRAAGAFPQATPFVAAAALAMLVAVVLDAFTSLSMTPRFAAVFVVITTMAAAGTWAAGTFAADTVAGTAFVTDKTELMWDLVVATAAGIGAGVLLDVYFRFSDRIDRLRAAGDGGTTATTDAGVDLPGDAHQHTRLVRTLQLLLLGIAGVALVRGNATLAVNSLGPLAITLLPALFRREYDYAMDTGLVLWITLAATLHAVGALGLYESLGWYDSLTHTFSASIVAGVGYALARSVERHTTAVTFTRGFRATFVVLFVLAVGVAWEILEFASGGLATLIGGEAVLAQYGTTDIVNDLVFNTVGAVLVAGFASAHFESLAVRLAGSVGVLVRGGE</sequence>
<dbReference type="Proteomes" id="UP000546257">
    <property type="component" value="Unassembled WGS sequence"/>
</dbReference>
<feature type="transmembrane region" description="Helical" evidence="1">
    <location>
        <begin position="297"/>
        <end position="314"/>
    </location>
</feature>
<feature type="transmembrane region" description="Helical" evidence="1">
    <location>
        <begin position="91"/>
        <end position="110"/>
    </location>
</feature>
<dbReference type="AlphaFoldDB" id="A0A7J9SHX6"/>
<feature type="transmembrane region" description="Helical" evidence="1">
    <location>
        <begin position="155"/>
        <end position="177"/>
    </location>
</feature>
<reference evidence="2 3" key="1">
    <citation type="submission" date="2020-08" db="EMBL/GenBank/DDBJ databases">
        <authorList>
            <person name="Seo M.-J."/>
        </authorList>
    </citation>
    <scope>NUCLEOTIDE SEQUENCE [LARGE SCALE GENOMIC DNA]</scope>
    <source>
        <strain evidence="2 3">MBLA0160</strain>
    </source>
</reference>
<keyword evidence="1" id="KW-0472">Membrane</keyword>
<dbReference type="InterPro" id="IPR014509">
    <property type="entry name" value="YjdF-like"/>
</dbReference>
<feature type="transmembrane region" description="Helical" evidence="1">
    <location>
        <begin position="12"/>
        <end position="34"/>
    </location>
</feature>
<name>A0A7J9SHX6_9EURY</name>
<dbReference type="RefSeq" id="WP_185192930.1">
    <property type="nucleotide sequence ID" value="NZ_JACKXD010000003.1"/>
</dbReference>
<proteinExistence type="predicted"/>
<organism evidence="2 3">
    <name type="scientific">Halobellus ruber</name>
    <dbReference type="NCBI Taxonomy" id="2761102"/>
    <lineage>
        <taxon>Archaea</taxon>
        <taxon>Methanobacteriati</taxon>
        <taxon>Methanobacteriota</taxon>
        <taxon>Stenosarchaea group</taxon>
        <taxon>Halobacteria</taxon>
        <taxon>Halobacteriales</taxon>
        <taxon>Haloferacaceae</taxon>
        <taxon>Halobellus</taxon>
    </lineage>
</organism>
<feature type="transmembrane region" description="Helical" evidence="1">
    <location>
        <begin position="117"/>
        <end position="135"/>
    </location>
</feature>
<comment type="caution">
    <text evidence="2">The sequence shown here is derived from an EMBL/GenBank/DDBJ whole genome shotgun (WGS) entry which is preliminary data.</text>
</comment>
<evidence type="ECO:0000256" key="1">
    <source>
        <dbReference type="SAM" id="Phobius"/>
    </source>
</evidence>
<evidence type="ECO:0000313" key="2">
    <source>
        <dbReference type="EMBL" id="MBB6646564.1"/>
    </source>
</evidence>
<accession>A0A7J9SHX6</accession>
<keyword evidence="3" id="KW-1185">Reference proteome</keyword>
<keyword evidence="1" id="KW-0812">Transmembrane</keyword>
<feature type="transmembrane region" description="Helical" evidence="1">
    <location>
        <begin position="266"/>
        <end position="285"/>
    </location>
</feature>